<name>A0A382XTL5_9ZZZZ</name>
<dbReference type="PRINTS" id="PR01415">
    <property type="entry name" value="ANKYRIN"/>
</dbReference>
<dbReference type="InterPro" id="IPR036770">
    <property type="entry name" value="Ankyrin_rpt-contain_sf"/>
</dbReference>
<organism evidence="2">
    <name type="scientific">marine metagenome</name>
    <dbReference type="NCBI Taxonomy" id="408172"/>
    <lineage>
        <taxon>unclassified sequences</taxon>
        <taxon>metagenomes</taxon>
        <taxon>ecological metagenomes</taxon>
    </lineage>
</organism>
<sequence>QASSIAGTYFQRESISRGAIFGDYDNDGDLDIVVTQSNGKAELLQNEGGNRRNWMRLQTVGIISNRDGIGTRVIMTADQKSQVQEVHTGSSYLCSNDSNLSFGLGDSTMIDLLEIRWPSGIVQFLENIPANQKIVIKEENNQKLLKIVRMNDIEAVRLALNQVTNLNTTDQEGKTALMVAAKAGYIQLVRLLIVRGANVNQQSHIGSTPLLLASYEGHTNVVRTLIAHNAKVNAKNAIGNTALIAAVVKGHMHIAKLLLENGIDPNIK</sequence>
<dbReference type="InterPro" id="IPR028994">
    <property type="entry name" value="Integrin_alpha_N"/>
</dbReference>
<dbReference type="PROSITE" id="PS50088">
    <property type="entry name" value="ANK_REPEAT"/>
    <property type="match status" value="3"/>
</dbReference>
<dbReference type="InterPro" id="IPR002110">
    <property type="entry name" value="Ankyrin_rpt"/>
</dbReference>
<dbReference type="Gene3D" id="1.25.40.20">
    <property type="entry name" value="Ankyrin repeat-containing domain"/>
    <property type="match status" value="1"/>
</dbReference>
<feature type="non-terminal residue" evidence="2">
    <location>
        <position position="1"/>
    </location>
</feature>
<protein>
    <recommendedName>
        <fullName evidence="1">ASPIC/UnbV domain-containing protein</fullName>
    </recommendedName>
</protein>
<dbReference type="Pfam" id="PF07593">
    <property type="entry name" value="UnbV_ASPIC"/>
    <property type="match status" value="1"/>
</dbReference>
<dbReference type="SUPFAM" id="SSF48403">
    <property type="entry name" value="Ankyrin repeat"/>
    <property type="match status" value="1"/>
</dbReference>
<evidence type="ECO:0000313" key="2">
    <source>
        <dbReference type="EMBL" id="SVD73821.1"/>
    </source>
</evidence>
<proteinExistence type="predicted"/>
<dbReference type="InterPro" id="IPR011519">
    <property type="entry name" value="UnbV_ASPIC"/>
</dbReference>
<dbReference type="AlphaFoldDB" id="A0A382XTL5"/>
<gene>
    <name evidence="2" type="ORF">METZ01_LOCUS426675</name>
</gene>
<dbReference type="EMBL" id="UINC01169996">
    <property type="protein sequence ID" value="SVD73821.1"/>
    <property type="molecule type" value="Genomic_DNA"/>
</dbReference>
<reference evidence="2" key="1">
    <citation type="submission" date="2018-05" db="EMBL/GenBank/DDBJ databases">
        <authorList>
            <person name="Lanie J.A."/>
            <person name="Ng W.-L."/>
            <person name="Kazmierczak K.M."/>
            <person name="Andrzejewski T.M."/>
            <person name="Davidsen T.M."/>
            <person name="Wayne K.J."/>
            <person name="Tettelin H."/>
            <person name="Glass J.I."/>
            <person name="Rusch D."/>
            <person name="Podicherti R."/>
            <person name="Tsui H.-C.T."/>
            <person name="Winkler M.E."/>
        </authorList>
    </citation>
    <scope>NUCLEOTIDE SEQUENCE</scope>
</reference>
<dbReference type="SUPFAM" id="SSF69318">
    <property type="entry name" value="Integrin alpha N-terminal domain"/>
    <property type="match status" value="1"/>
</dbReference>
<accession>A0A382XTL5</accession>
<dbReference type="PANTHER" id="PTHR16026:SF0">
    <property type="entry name" value="CARTILAGE ACIDIC PROTEIN 1"/>
    <property type="match status" value="1"/>
</dbReference>
<dbReference type="SMART" id="SM00248">
    <property type="entry name" value="ANK"/>
    <property type="match status" value="3"/>
</dbReference>
<feature type="non-terminal residue" evidence="2">
    <location>
        <position position="268"/>
    </location>
</feature>
<dbReference type="PROSITE" id="PS50297">
    <property type="entry name" value="ANK_REP_REGION"/>
    <property type="match status" value="3"/>
</dbReference>
<evidence type="ECO:0000259" key="1">
    <source>
        <dbReference type="Pfam" id="PF07593"/>
    </source>
</evidence>
<dbReference type="PANTHER" id="PTHR16026">
    <property type="entry name" value="CARTILAGE ACIDIC PROTEIN 1"/>
    <property type="match status" value="1"/>
</dbReference>
<dbReference type="Pfam" id="PF12796">
    <property type="entry name" value="Ank_2"/>
    <property type="match status" value="1"/>
</dbReference>
<dbReference type="InterPro" id="IPR027039">
    <property type="entry name" value="Crtac1"/>
</dbReference>
<feature type="domain" description="ASPIC/UnbV" evidence="1">
    <location>
        <begin position="68"/>
        <end position="134"/>
    </location>
</feature>